<protein>
    <recommendedName>
        <fullName evidence="4">HTH-type transcriptional regulatory protein TyrR</fullName>
    </recommendedName>
</protein>
<dbReference type="SUPFAM" id="SSF52540">
    <property type="entry name" value="P-loop containing nucleoside triphosphate hydrolases"/>
    <property type="match status" value="1"/>
</dbReference>
<evidence type="ECO:0000259" key="6">
    <source>
        <dbReference type="PROSITE" id="PS50112"/>
    </source>
</evidence>
<dbReference type="GO" id="GO:0003677">
    <property type="term" value="F:DNA binding"/>
    <property type="evidence" value="ECO:0007669"/>
    <property type="project" value="UniProtKB-KW"/>
</dbReference>
<dbReference type="Pfam" id="PF18024">
    <property type="entry name" value="HTH_50"/>
    <property type="match status" value="1"/>
</dbReference>
<dbReference type="InterPro" id="IPR035965">
    <property type="entry name" value="PAS-like_dom_sf"/>
</dbReference>
<evidence type="ECO:0000313" key="7">
    <source>
        <dbReference type="EMBL" id="AYD41103.1"/>
    </source>
</evidence>
<dbReference type="InterPro" id="IPR058031">
    <property type="entry name" value="AAA_lid_NorR"/>
</dbReference>
<evidence type="ECO:0000256" key="4">
    <source>
        <dbReference type="ARBA" id="ARBA00029500"/>
    </source>
</evidence>
<dbReference type="Gene3D" id="3.30.450.20">
    <property type="entry name" value="PAS domain"/>
    <property type="match status" value="1"/>
</dbReference>
<dbReference type="Proteomes" id="UP000266301">
    <property type="component" value="Chromosome"/>
</dbReference>
<dbReference type="InterPro" id="IPR025943">
    <property type="entry name" value="Sigma_54_int_dom_ATP-bd_2"/>
</dbReference>
<dbReference type="InterPro" id="IPR000014">
    <property type="entry name" value="PAS"/>
</dbReference>
<gene>
    <name evidence="7" type="ORF">D4Z93_11465</name>
</gene>
<dbReference type="InterPro" id="IPR030828">
    <property type="entry name" value="HTH_TyrR"/>
</dbReference>
<dbReference type="Pfam" id="PF25601">
    <property type="entry name" value="AAA_lid_14"/>
    <property type="match status" value="1"/>
</dbReference>
<dbReference type="PROSITE" id="PS50112">
    <property type="entry name" value="PAS"/>
    <property type="match status" value="1"/>
</dbReference>
<evidence type="ECO:0000256" key="2">
    <source>
        <dbReference type="ARBA" id="ARBA00022797"/>
    </source>
</evidence>
<dbReference type="Gene3D" id="1.10.10.60">
    <property type="entry name" value="Homeodomain-like"/>
    <property type="match status" value="1"/>
</dbReference>
<dbReference type="Pfam" id="PF13426">
    <property type="entry name" value="PAS_9"/>
    <property type="match status" value="1"/>
</dbReference>
<dbReference type="InterPro" id="IPR009057">
    <property type="entry name" value="Homeodomain-like_sf"/>
</dbReference>
<dbReference type="PANTHER" id="PTHR32071:SF57">
    <property type="entry name" value="C4-DICARBOXYLATE TRANSPORT TRANSCRIPTIONAL REGULATORY PROTEIN DCTD"/>
    <property type="match status" value="1"/>
</dbReference>
<dbReference type="PANTHER" id="PTHR32071">
    <property type="entry name" value="TRANSCRIPTIONAL REGULATORY PROTEIN"/>
    <property type="match status" value="1"/>
</dbReference>
<feature type="domain" description="Sigma-54 factor interaction" evidence="5">
    <location>
        <begin position="267"/>
        <end position="496"/>
    </location>
</feature>
<dbReference type="GO" id="GO:0005524">
    <property type="term" value="F:ATP binding"/>
    <property type="evidence" value="ECO:0007669"/>
    <property type="project" value="UniProtKB-KW"/>
</dbReference>
<dbReference type="NCBIfam" id="TIGR00229">
    <property type="entry name" value="sensory_box"/>
    <property type="match status" value="1"/>
</dbReference>
<dbReference type="EMBL" id="CP032416">
    <property type="protein sequence ID" value="AYD41103.1"/>
    <property type="molecule type" value="Genomic_DNA"/>
</dbReference>
<dbReference type="Gene3D" id="3.40.50.300">
    <property type="entry name" value="P-loop containing nucleotide triphosphate hydrolases"/>
    <property type="match status" value="1"/>
</dbReference>
<dbReference type="KEGG" id="cfer:D4Z93_11465"/>
<dbReference type="PROSITE" id="PS00676">
    <property type="entry name" value="SIGMA54_INTERACT_2"/>
    <property type="match status" value="1"/>
</dbReference>
<name>A0A386H6D6_9CLOT</name>
<keyword evidence="1" id="KW-0547">Nucleotide-binding</keyword>
<dbReference type="OrthoDB" id="1672812at2"/>
<accession>A0A386H6D6</accession>
<keyword evidence="3" id="KW-0067">ATP-binding</keyword>
<dbReference type="InterPro" id="IPR003593">
    <property type="entry name" value="AAA+_ATPase"/>
</dbReference>
<dbReference type="Pfam" id="PF00158">
    <property type="entry name" value="Sigma54_activat"/>
    <property type="match status" value="1"/>
</dbReference>
<dbReference type="SUPFAM" id="SSF55785">
    <property type="entry name" value="PYP-like sensor domain (PAS domain)"/>
    <property type="match status" value="1"/>
</dbReference>
<dbReference type="InterPro" id="IPR025662">
    <property type="entry name" value="Sigma_54_int_dom_ATP-bd_1"/>
</dbReference>
<evidence type="ECO:0000256" key="1">
    <source>
        <dbReference type="ARBA" id="ARBA00022741"/>
    </source>
</evidence>
<dbReference type="CDD" id="cd00130">
    <property type="entry name" value="PAS"/>
    <property type="match status" value="1"/>
</dbReference>
<dbReference type="AlphaFoldDB" id="A0A386H6D6"/>
<evidence type="ECO:0000313" key="8">
    <source>
        <dbReference type="Proteomes" id="UP000266301"/>
    </source>
</evidence>
<dbReference type="GO" id="GO:0006355">
    <property type="term" value="P:regulation of DNA-templated transcription"/>
    <property type="evidence" value="ECO:0007669"/>
    <property type="project" value="InterPro"/>
</dbReference>
<dbReference type="SMART" id="SM00382">
    <property type="entry name" value="AAA"/>
    <property type="match status" value="1"/>
</dbReference>
<evidence type="ECO:0000256" key="3">
    <source>
        <dbReference type="ARBA" id="ARBA00022840"/>
    </source>
</evidence>
<dbReference type="FunFam" id="3.40.50.300:FF:000006">
    <property type="entry name" value="DNA-binding transcriptional regulator NtrC"/>
    <property type="match status" value="1"/>
</dbReference>
<sequence length="574" mass="66062">MNGLILLVYLKNIAEGAFKLDDLMKSINIPAILYKTTEQLIIPNESADKILKNNLSIKKSLENTLKYFSKENFMEYMDNIYIIGENENLIFLYCLQFDNCSEFKIIIIQDISMSLVNIIKNQSTYMLLDFIRNNNIDIITTDKDGIILNISPFFEKFYNVTSKELLGKSVFELENMGVFYPSAASKVLKTSQIITMLQKNKMGRKILVTALPIKDSNKNISRVICFSYDITDLFKIEEQVKILEKNAKLYIKNLKHIENKKINFSNVIGTGTEMQEIFKLITKVADFDVNILITGESGVGKNYLAKLIHNISKRCKSPFIELNCGAIPENLLESELFGYESGSFTGAKKHGKTGLIELAQNGTLFLDEIGELPLNLQVKLLKVIQDKTFNRIGGTKSIKINFRLITATNRNLKELIKQKKFREDLFYRLNVVSINIPPLRERKEDISYLILHFVDKFNKKYHLSRKFSESAVNDLVKYNWVGNIRELENVIERSLLISENNIISEDSLPKNIRENNKLNLEKNNTLHERLDNYEKHIVLNAFKKYKTTVGVGKALGISQATAVRKIKKYIHDYH</sequence>
<reference evidence="7 8" key="1">
    <citation type="journal article" date="2019" name="Int. J. Syst. Evol. Microbiol.">
        <title>Clostridium fermenticellae sp. nov., isolated from the mud in a fermentation cellar for the production of the Chinese liquor, baijiu.</title>
        <authorList>
            <person name="Xu P.X."/>
            <person name="Chai L.J."/>
            <person name="Qiu T."/>
            <person name="Zhang X.J."/>
            <person name="Lu Z.M."/>
            <person name="Xiao C."/>
            <person name="Wang S.T."/>
            <person name="Shen C.H."/>
            <person name="Shi J.S."/>
            <person name="Xu Z.H."/>
        </authorList>
    </citation>
    <scope>NUCLEOTIDE SEQUENCE [LARGE SCALE GENOMIC DNA]</scope>
    <source>
        <strain evidence="7 8">JN500901</strain>
    </source>
</reference>
<dbReference type="PROSITE" id="PS50045">
    <property type="entry name" value="SIGMA54_INTERACT_4"/>
    <property type="match status" value="1"/>
</dbReference>
<evidence type="ECO:0000259" key="5">
    <source>
        <dbReference type="PROSITE" id="PS50045"/>
    </source>
</evidence>
<organism evidence="7 8">
    <name type="scientific">Clostridium fermenticellae</name>
    <dbReference type="NCBI Taxonomy" id="2068654"/>
    <lineage>
        <taxon>Bacteria</taxon>
        <taxon>Bacillati</taxon>
        <taxon>Bacillota</taxon>
        <taxon>Clostridia</taxon>
        <taxon>Eubacteriales</taxon>
        <taxon>Clostridiaceae</taxon>
        <taxon>Clostridium</taxon>
    </lineage>
</organism>
<feature type="domain" description="PAS" evidence="6">
    <location>
        <begin position="123"/>
        <end position="200"/>
    </location>
</feature>
<keyword evidence="2" id="KW-0058">Aromatic hydrocarbons catabolism</keyword>
<dbReference type="CDD" id="cd00009">
    <property type="entry name" value="AAA"/>
    <property type="match status" value="1"/>
</dbReference>
<keyword evidence="8" id="KW-1185">Reference proteome</keyword>
<dbReference type="SUPFAM" id="SSF46689">
    <property type="entry name" value="Homeodomain-like"/>
    <property type="match status" value="1"/>
</dbReference>
<dbReference type="InterPro" id="IPR002078">
    <property type="entry name" value="Sigma_54_int"/>
</dbReference>
<dbReference type="PROSITE" id="PS00675">
    <property type="entry name" value="SIGMA54_INTERACT_1"/>
    <property type="match status" value="1"/>
</dbReference>
<proteinExistence type="predicted"/>
<dbReference type="Gene3D" id="1.10.8.60">
    <property type="match status" value="1"/>
</dbReference>
<dbReference type="InterPro" id="IPR027417">
    <property type="entry name" value="P-loop_NTPase"/>
</dbReference>